<comment type="caution">
    <text evidence="2">The sequence shown here is derived from an EMBL/GenBank/DDBJ whole genome shotgun (WGS) entry which is preliminary data.</text>
</comment>
<dbReference type="InterPro" id="IPR019224">
    <property type="entry name" value="DUF2148"/>
</dbReference>
<gene>
    <name evidence="2" type="ORF">SDC9_22748</name>
</gene>
<dbReference type="EMBL" id="VSSQ01000101">
    <property type="protein sequence ID" value="MPL76897.1"/>
    <property type="molecule type" value="Genomic_DNA"/>
</dbReference>
<reference evidence="2" key="1">
    <citation type="submission" date="2019-08" db="EMBL/GenBank/DDBJ databases">
        <authorList>
            <person name="Kucharzyk K."/>
            <person name="Murdoch R.W."/>
            <person name="Higgins S."/>
            <person name="Loffler F."/>
        </authorList>
    </citation>
    <scope>NUCLEOTIDE SEQUENCE</scope>
</reference>
<dbReference type="Pfam" id="PF09918">
    <property type="entry name" value="DUF2148"/>
    <property type="match status" value="1"/>
</dbReference>
<accession>A0A644UD87</accession>
<organism evidence="2">
    <name type="scientific">bioreactor metagenome</name>
    <dbReference type="NCBI Taxonomy" id="1076179"/>
    <lineage>
        <taxon>unclassified sequences</taxon>
        <taxon>metagenomes</taxon>
        <taxon>ecological metagenomes</taxon>
    </lineage>
</organism>
<evidence type="ECO:0000259" key="1">
    <source>
        <dbReference type="Pfam" id="PF09918"/>
    </source>
</evidence>
<evidence type="ECO:0000313" key="2">
    <source>
        <dbReference type="EMBL" id="MPL76897.1"/>
    </source>
</evidence>
<sequence length="178" mass="19408">MIFNEESIRDNRIMEVAKAMMCAARTAPKARGIDNLVIATITNEDIIKLSDHTKKMYEKNNQHFFLRDSENILKAGAIVLIGTKQSVLGLNCGLCGFATCEEKLSNTKVPCMFNSNDLGIAIGSAVSIAADNRIDSRAMYSVGIAAKELGFYGEEVAYGFAIPLSVSSKSPFFDRPTL</sequence>
<dbReference type="PANTHER" id="PTHR40101:SF1">
    <property type="entry name" value="4FE-4S DOMAIN-CONTAINING PROTEIN"/>
    <property type="match status" value="1"/>
</dbReference>
<proteinExistence type="predicted"/>
<dbReference type="PANTHER" id="PTHR40101">
    <property type="entry name" value="CONSERVED PROTEIN"/>
    <property type="match status" value="1"/>
</dbReference>
<dbReference type="AlphaFoldDB" id="A0A644UD87"/>
<feature type="domain" description="DUF2148" evidence="1">
    <location>
        <begin position="110"/>
        <end position="175"/>
    </location>
</feature>
<protein>
    <recommendedName>
        <fullName evidence="1">DUF2148 domain-containing protein</fullName>
    </recommendedName>
</protein>
<name>A0A644UD87_9ZZZZ</name>